<reference evidence="1" key="1">
    <citation type="submission" date="2021-06" db="EMBL/GenBank/DDBJ databases">
        <authorList>
            <person name="Kallberg Y."/>
            <person name="Tangrot J."/>
            <person name="Rosling A."/>
        </authorList>
    </citation>
    <scope>NUCLEOTIDE SEQUENCE</scope>
    <source>
        <strain evidence="1">CL356</strain>
    </source>
</reference>
<evidence type="ECO:0000313" key="2">
    <source>
        <dbReference type="Proteomes" id="UP000789525"/>
    </source>
</evidence>
<protein>
    <submittedName>
        <fullName evidence="1">11047_t:CDS:1</fullName>
    </submittedName>
</protein>
<dbReference type="Proteomes" id="UP000789525">
    <property type="component" value="Unassembled WGS sequence"/>
</dbReference>
<name>A0ACA9KXN4_9GLOM</name>
<proteinExistence type="predicted"/>
<organism evidence="1 2">
    <name type="scientific">Acaulospora colombiana</name>
    <dbReference type="NCBI Taxonomy" id="27376"/>
    <lineage>
        <taxon>Eukaryota</taxon>
        <taxon>Fungi</taxon>
        <taxon>Fungi incertae sedis</taxon>
        <taxon>Mucoromycota</taxon>
        <taxon>Glomeromycotina</taxon>
        <taxon>Glomeromycetes</taxon>
        <taxon>Diversisporales</taxon>
        <taxon>Acaulosporaceae</taxon>
        <taxon>Acaulospora</taxon>
    </lineage>
</organism>
<sequence>MSKSNITSPLGLNFRSFYSLGSHVSISPDGQKIVTFEPETKEFKIFDVHNTTQHSSKFTYNTGESNSNQTTCWSLAISNCTEDTDRLIALSRFDPCDILHKDSSESSLVDEEMGTTTPFVAPRTWIFSESTKTEIPNSFQNIGGIVRFLENDMEIADQTQIVAINASGIYKATIKTKISNIHKHFYVPTFLHQNKSGSIEHFYLPRQLSINLSSLDRWESGFMLLHTSIIRNHFLICDYKNQHQAVEMYSLITGDLEMVFRKREPPNSPDVPKGKRIFAISKNEAMLAFCRGTSAITIYLMENGLEVITKEVEKQGFVKIVSLDFVADDNKLLIVFENEGECEKGENENRNVFIVWDLFSTSDNAIREVVFPETHNFLLNINATHRLTNPQGRILTVTNWDGVFPLSEQPDIVDILNHTPSPELVDLDLSALEDNSIDHLIFDLGGKRDKNASEVIINEIEPWHHDEKYLRIFANLDDPDKTQLIIGPNTVQVWKIIQDKRILEFIWSKKSIGKSRICINRLQIGRREFVLTLSTPSSKKGDVSKTRTIHWPNNENTLKSACRALKFLVNKKKEATGNCNANRCEYLIKETQRLIGTFIKKHSLFRSIDIRYNIMKDLIEAQQEPLIRNILSKDIEGTNGRLHIPRLYEWINSPSNIDGNSTYAPKLRSKVLTDLQCAIEKAKNSVSSAKIVEHLLEYYTDNAGDFNNPGWMFTVTGAIPYLYRHDLGKHFFSGKPCFGTTEAYSPPLHIRPEEQKAGNNTESVYVVNARPGLERKPEVNILEHHEKDPDFYNVPSMDAVTDFKWTNAKEYFARQVTIYILFAISFAIRSILYIADAPLQALYDGFPYSGTIYAAAFFSVIYFGYYLLATEIIQIKRNGFAKYNNFYNVFDLVSILAPLITIAIKEVPINIASETFQIILAFTVLVMWMQLLLLMRYFKYAGHYIYIIIHILNTIWPFLAFMLIVVVGFGHAMFVLLHKADPSSLVVDTYGIVNPNNITDNLFPAVFFWTNGRWDQIGQWNNYALDVMTILGSLVLVLIFQNMLIAFMNGAFDSAYEHGRNAVQNFRADLISEYETLEKPFRHKFRNPRYIYYIPNPSVINSWLSEIAKEKKLDDDGDSSDDDDTNSNSGYHGIYYVKSSNEHESCITFYDEGHRPPPPLRMKKSKEIVNTLVGNNANETTTDPVFDINDNESGGAVENEELVEKLGKLEDGIARKIKVMEDGFTGRLENLEKNIKLLLSLMNNR</sequence>
<gene>
    <name evidence="1" type="ORF">ACOLOM_LOCUS2613</name>
</gene>
<evidence type="ECO:0000313" key="1">
    <source>
        <dbReference type="EMBL" id="CAG8496716.1"/>
    </source>
</evidence>
<dbReference type="EMBL" id="CAJVPT010003519">
    <property type="protein sequence ID" value="CAG8496716.1"/>
    <property type="molecule type" value="Genomic_DNA"/>
</dbReference>
<keyword evidence="2" id="KW-1185">Reference proteome</keyword>
<comment type="caution">
    <text evidence="1">The sequence shown here is derived from an EMBL/GenBank/DDBJ whole genome shotgun (WGS) entry which is preliminary data.</text>
</comment>
<accession>A0ACA9KXN4</accession>